<proteinExistence type="predicted"/>
<accession>A0AC61QKI2</accession>
<name>A0AC61QKI2_9BACT</name>
<comment type="caution">
    <text evidence="1">The sequence shown here is derived from an EMBL/GenBank/DDBJ whole genome shotgun (WGS) entry which is preliminary data.</text>
</comment>
<evidence type="ECO:0000313" key="2">
    <source>
        <dbReference type="Proteomes" id="UP000294588"/>
    </source>
</evidence>
<dbReference type="Proteomes" id="UP000294588">
    <property type="component" value="Unassembled WGS sequence"/>
</dbReference>
<dbReference type="EMBL" id="SMOG01000002">
    <property type="protein sequence ID" value="TDF74139.1"/>
    <property type="molecule type" value="Genomic_DNA"/>
</dbReference>
<evidence type="ECO:0000313" key="1">
    <source>
        <dbReference type="EMBL" id="TDF74139.1"/>
    </source>
</evidence>
<protein>
    <submittedName>
        <fullName evidence="1">Ribonuclease Y</fullName>
    </submittedName>
</protein>
<sequence length="522" mass="58719">MQWDKVIWLAIGVAGGLLIALVIYLAKRSSSFRIISQAKKIAEEIKESAHKEIENAKKAAVLEAKDEWFKQKKVMEDELKERQKELRDQERKYNERLSNLDKRLDALDKKENNLLGQEKKLKYKEEEINRKYQECEQFINAQKAKLEEIAGMSREQALQMMREELITQARQVAANDAKATIEQIKLDATKKASEILSTAIQRLAVDYVSETTVSVVPLPSDEMKGRIIGREGRNIRTFEKASGVDLIIDDTPEAVVLSCFDPVRREIARLSLEKLIADGRIHPGRIEEVISKTSKEMEETLIKIGEKAVLDNNIHNISANLIKILGRLNYRTSYGQNVLKHSMETAWICGMLAAELGLDQEIARRAGLLHDIGKAIDQEFEGTHAIIGANIARKNGESKIIVNAIEAHHEEVEPISVYAALVQAADAISGARPGARREMLETYMQRLTKLEEIANSVQGVNKSYAIQAGRELRIIVEPTLVEDAQTALLATEIAAQIEKEVQYPGQIKVTVIRETRQIAMAK</sequence>
<keyword evidence="2" id="KW-1185">Reference proteome</keyword>
<organism evidence="1 2">
    <name type="scientific">Candidatus Syntrophosphaera thermopropionivorans</name>
    <dbReference type="NCBI Taxonomy" id="2593015"/>
    <lineage>
        <taxon>Bacteria</taxon>
        <taxon>Pseudomonadati</taxon>
        <taxon>Candidatus Cloacimonadota</taxon>
        <taxon>Candidatus Cloacimonadia</taxon>
        <taxon>Candidatus Cloacimonadales</taxon>
        <taxon>Candidatus Cloacimonadaceae</taxon>
        <taxon>Candidatus Syntrophosphaera</taxon>
    </lineage>
</organism>
<gene>
    <name evidence="1" type="primary">rny</name>
    <name evidence="1" type="ORF">E0946_01550</name>
</gene>
<reference evidence="1" key="1">
    <citation type="submission" date="2019-03" db="EMBL/GenBank/DDBJ databases">
        <title>Candidatus Syntrophosphaera thermopropionivorans: a novel player in syntrophic propionate oxidation during anaerobic digestion.</title>
        <authorList>
            <person name="Dyksma S."/>
        </authorList>
    </citation>
    <scope>NUCLEOTIDE SEQUENCE</scope>
    <source>
        <strain evidence="1">W5</strain>
    </source>
</reference>